<dbReference type="Pfam" id="PF02882">
    <property type="entry name" value="THF_DHG_CYH_C"/>
    <property type="match status" value="1"/>
</dbReference>
<dbReference type="InterPro" id="IPR000672">
    <property type="entry name" value="THF_DH/CycHdrlase"/>
</dbReference>
<gene>
    <name evidence="3" type="primary">folD_49</name>
    <name evidence="3" type="ORF">SDC9_158953</name>
</gene>
<accession>A0A645FE69</accession>
<dbReference type="GO" id="GO:0005829">
    <property type="term" value="C:cytosol"/>
    <property type="evidence" value="ECO:0007669"/>
    <property type="project" value="TreeGrafter"/>
</dbReference>
<dbReference type="Gene3D" id="3.40.50.10860">
    <property type="entry name" value="Leucine Dehydrogenase, chain A, domain 1"/>
    <property type="match status" value="1"/>
</dbReference>
<feature type="domain" description="Tetrahydrofolate dehydrogenase/cyclohydrolase NAD(P)-binding" evidence="2">
    <location>
        <begin position="4"/>
        <end position="76"/>
    </location>
</feature>
<dbReference type="SUPFAM" id="SSF51735">
    <property type="entry name" value="NAD(P)-binding Rossmann-fold domains"/>
    <property type="match status" value="1"/>
</dbReference>
<dbReference type="EC" id="3.5.4.9" evidence="1"/>
<name>A0A645FE69_9ZZZZ</name>
<keyword evidence="3" id="KW-0378">Hydrolase</keyword>
<evidence type="ECO:0000259" key="2">
    <source>
        <dbReference type="Pfam" id="PF02882"/>
    </source>
</evidence>
<dbReference type="InterPro" id="IPR036291">
    <property type="entry name" value="NAD(P)-bd_dom_sf"/>
</dbReference>
<dbReference type="InterPro" id="IPR020631">
    <property type="entry name" value="THF_DH/CycHdrlase_NAD-bd_dom"/>
</dbReference>
<comment type="caution">
    <text evidence="3">The sequence shown here is derived from an EMBL/GenBank/DDBJ whole genome shotgun (WGS) entry which is preliminary data.</text>
</comment>
<dbReference type="GO" id="GO:0004477">
    <property type="term" value="F:methenyltetrahydrofolate cyclohydrolase activity"/>
    <property type="evidence" value="ECO:0007669"/>
    <property type="project" value="UniProtKB-EC"/>
</dbReference>
<organism evidence="3">
    <name type="scientific">bioreactor metagenome</name>
    <dbReference type="NCBI Taxonomy" id="1076179"/>
    <lineage>
        <taxon>unclassified sequences</taxon>
        <taxon>metagenomes</taxon>
        <taxon>ecological metagenomes</taxon>
    </lineage>
</organism>
<dbReference type="AlphaFoldDB" id="A0A645FE69"/>
<dbReference type="PANTHER" id="PTHR48099">
    <property type="entry name" value="C-1-TETRAHYDROFOLATE SYNTHASE, CYTOPLASMIC-RELATED"/>
    <property type="match status" value="1"/>
</dbReference>
<evidence type="ECO:0000256" key="1">
    <source>
        <dbReference type="ARBA" id="ARBA00012776"/>
    </source>
</evidence>
<dbReference type="GO" id="GO:0035999">
    <property type="term" value="P:tetrahydrofolate interconversion"/>
    <property type="evidence" value="ECO:0007669"/>
    <property type="project" value="TreeGrafter"/>
</dbReference>
<dbReference type="GO" id="GO:0004488">
    <property type="term" value="F:methylenetetrahydrofolate dehydrogenase (NADP+) activity"/>
    <property type="evidence" value="ECO:0007669"/>
    <property type="project" value="InterPro"/>
</dbReference>
<evidence type="ECO:0000313" key="3">
    <source>
        <dbReference type="EMBL" id="MPN11649.1"/>
    </source>
</evidence>
<proteinExistence type="predicted"/>
<reference evidence="3" key="1">
    <citation type="submission" date="2019-08" db="EMBL/GenBank/DDBJ databases">
        <authorList>
            <person name="Kucharzyk K."/>
            <person name="Murdoch R.W."/>
            <person name="Higgins S."/>
            <person name="Loffler F."/>
        </authorList>
    </citation>
    <scope>NUCLEOTIDE SEQUENCE</scope>
</reference>
<dbReference type="PANTHER" id="PTHR48099:SF5">
    <property type="entry name" value="C-1-TETRAHYDROFOLATE SYNTHASE, CYTOPLASMIC"/>
    <property type="match status" value="1"/>
</dbReference>
<dbReference type="PRINTS" id="PR00085">
    <property type="entry name" value="THFDHDRGNASE"/>
</dbReference>
<protein>
    <recommendedName>
        <fullName evidence="1">methenyltetrahydrofolate cyclohydrolase</fullName>
        <ecNumber evidence="1">3.5.4.9</ecNumber>
    </recommendedName>
</protein>
<dbReference type="Gene3D" id="3.40.50.720">
    <property type="entry name" value="NAD(P)-binding Rossmann-like Domain"/>
    <property type="match status" value="1"/>
</dbReference>
<dbReference type="EMBL" id="VSSQ01057884">
    <property type="protein sequence ID" value="MPN11649.1"/>
    <property type="molecule type" value="Genomic_DNA"/>
</dbReference>
<sequence length="82" mass="8349">MPGVLRQADIIVAAVGIPSFVKPDMVREGVVIVDVGINAVDGKLLGDVDAAVAAKASAFTPVPGGIGVVSNMMVMDMLSRDL</sequence>